<dbReference type="PANTHER" id="PTHR10953:SF102">
    <property type="entry name" value="ADENYLYLTRANSFERASE AND SULFURTRANSFERASE MOCS3"/>
    <property type="match status" value="1"/>
</dbReference>
<keyword evidence="4" id="KW-0067">ATP-binding</keyword>
<dbReference type="Gene3D" id="3.40.250.10">
    <property type="entry name" value="Rhodanese-like domain"/>
    <property type="match status" value="1"/>
</dbReference>
<dbReference type="PROSITE" id="PS50206">
    <property type="entry name" value="RHODANESE_3"/>
    <property type="match status" value="1"/>
</dbReference>
<dbReference type="GO" id="GO:0061605">
    <property type="term" value="F:molybdopterin-synthase adenylyltransferase activity"/>
    <property type="evidence" value="ECO:0007669"/>
    <property type="project" value="UniProtKB-EC"/>
</dbReference>
<evidence type="ECO:0000256" key="2">
    <source>
        <dbReference type="ARBA" id="ARBA00022679"/>
    </source>
</evidence>
<dbReference type="RefSeq" id="WP_147387941.1">
    <property type="nucleotide sequence ID" value="NZ_MBTA01000025.1"/>
</dbReference>
<evidence type="ECO:0000256" key="10">
    <source>
        <dbReference type="ARBA" id="ARBA00075110"/>
    </source>
</evidence>
<evidence type="ECO:0000256" key="11">
    <source>
        <dbReference type="ARBA" id="ARBA00075328"/>
    </source>
</evidence>
<evidence type="ECO:0000256" key="7">
    <source>
        <dbReference type="ARBA" id="ARBA00063809"/>
    </source>
</evidence>
<evidence type="ECO:0000313" key="14">
    <source>
        <dbReference type="EMBL" id="RKD15319.1"/>
    </source>
</evidence>
<dbReference type="EMBL" id="MBTA01000025">
    <property type="protein sequence ID" value="RKD15319.1"/>
    <property type="molecule type" value="Genomic_DNA"/>
</dbReference>
<protein>
    <recommendedName>
        <fullName evidence="9">Molybdopterin-synthase adenylyltransferase</fullName>
        <ecNumber evidence="8">2.7.7.80</ecNumber>
    </recommendedName>
    <alternativeName>
        <fullName evidence="12">MoaD protein adenylase</fullName>
    </alternativeName>
    <alternativeName>
        <fullName evidence="10">Molybdopterin-converting factor subunit 1 adenylase</fullName>
    </alternativeName>
    <alternativeName>
        <fullName evidence="11">Sulfur carrier protein MoaD adenylyltransferase</fullName>
    </alternativeName>
</protein>
<feature type="domain" description="Rhodanese" evidence="13">
    <location>
        <begin position="273"/>
        <end position="354"/>
    </location>
</feature>
<dbReference type="InterPro" id="IPR035985">
    <property type="entry name" value="Ubiquitin-activating_enz"/>
</dbReference>
<keyword evidence="15" id="KW-1185">Reference proteome</keyword>
<dbReference type="InterPro" id="IPR036873">
    <property type="entry name" value="Rhodanese-like_dom_sf"/>
</dbReference>
<gene>
    <name evidence="14" type="ORF">BCY91_07135</name>
</gene>
<evidence type="ECO:0000259" key="13">
    <source>
        <dbReference type="PROSITE" id="PS50206"/>
    </source>
</evidence>
<evidence type="ECO:0000256" key="6">
    <source>
        <dbReference type="ARBA" id="ARBA00055169"/>
    </source>
</evidence>
<comment type="function">
    <text evidence="6">Catalyzes the adenylation by ATP of the carboxyl group of the C-terminal glycine of sulfur carrier protein MoaD.</text>
</comment>
<dbReference type="EC" id="2.7.7.80" evidence="8"/>
<evidence type="ECO:0000256" key="5">
    <source>
        <dbReference type="ARBA" id="ARBA00052218"/>
    </source>
</evidence>
<dbReference type="CDD" id="cd00757">
    <property type="entry name" value="ThiF_MoeB_HesA_family"/>
    <property type="match status" value="1"/>
</dbReference>
<dbReference type="OrthoDB" id="9804286at2"/>
<evidence type="ECO:0000256" key="3">
    <source>
        <dbReference type="ARBA" id="ARBA00022741"/>
    </source>
</evidence>
<dbReference type="Pfam" id="PF00899">
    <property type="entry name" value="ThiF"/>
    <property type="match status" value="1"/>
</dbReference>
<dbReference type="InterPro" id="IPR000594">
    <property type="entry name" value="ThiF_NAD_FAD-bd"/>
</dbReference>
<comment type="similarity">
    <text evidence="1">Belongs to the HesA/MoeB/ThiF family.</text>
</comment>
<sequence>MNISLSKEEQIKYSRSLSLKGFGAEAQLKLKNASVLVIGAGGLGCPALLYLTTAGVGVIGIADGDVVSLTNLPRQVLYDINHVGQKKAEVARRILTNKNPSVNIQIYPDFITPENCLPITENYDVIIDASDNFETRYLLNDACVILNKPLIYAALHEFEGQISVFNHKNGPTLRCLFPEIPKTGTINNCADTGVLSVLPGLIGVWQAQEAVKIITGIGEVLNGKLLVYNSLYNEVNVISFELNEANKQFRNLNHLINKKYEEIDASTLHKLLEKDHIQVVDVREPDEFDVENVGGLNIPLVELSHRFKELNIKKRTVVICQSGKRSLVAVDLIKKQYPDIEICHLKGGLNNYLL</sequence>
<proteinExistence type="inferred from homology"/>
<comment type="catalytic activity">
    <reaction evidence="5">
        <text>[molybdopterin-synthase sulfur-carrier protein]-C-terminal Gly-Gly + ATP + H(+) = [molybdopterin-synthase sulfur-carrier protein]-C-terminal Gly-Gly-AMP + diphosphate</text>
        <dbReference type="Rhea" id="RHEA:43616"/>
        <dbReference type="Rhea" id="RHEA-COMP:12159"/>
        <dbReference type="Rhea" id="RHEA-COMP:12202"/>
        <dbReference type="ChEBI" id="CHEBI:15378"/>
        <dbReference type="ChEBI" id="CHEBI:30616"/>
        <dbReference type="ChEBI" id="CHEBI:33019"/>
        <dbReference type="ChEBI" id="CHEBI:90618"/>
        <dbReference type="ChEBI" id="CHEBI:90778"/>
        <dbReference type="EC" id="2.7.7.80"/>
    </reaction>
</comment>
<evidence type="ECO:0000256" key="4">
    <source>
        <dbReference type="ARBA" id="ARBA00022840"/>
    </source>
</evidence>
<dbReference type="Pfam" id="PF00581">
    <property type="entry name" value="Rhodanese"/>
    <property type="match status" value="1"/>
</dbReference>
<comment type="subunit">
    <text evidence="7">Homodimer. Forms a stable heterotetrameric complex of 2 MoeB and 2 MoaD during adenylation of MoaD.</text>
</comment>
<dbReference type="InterPro" id="IPR045886">
    <property type="entry name" value="ThiF/MoeB/HesA"/>
</dbReference>
<evidence type="ECO:0000256" key="8">
    <source>
        <dbReference type="ARBA" id="ARBA00066884"/>
    </source>
</evidence>
<keyword evidence="3" id="KW-0547">Nucleotide-binding</keyword>
<dbReference type="CDD" id="cd00158">
    <property type="entry name" value="RHOD"/>
    <property type="match status" value="1"/>
</dbReference>
<accession>A0A419S5C7</accession>
<dbReference type="Proteomes" id="UP000283433">
    <property type="component" value="Unassembled WGS sequence"/>
</dbReference>
<dbReference type="GO" id="GO:0005737">
    <property type="term" value="C:cytoplasm"/>
    <property type="evidence" value="ECO:0007669"/>
    <property type="project" value="TreeGrafter"/>
</dbReference>
<dbReference type="GO" id="GO:0004792">
    <property type="term" value="F:thiosulfate-cyanide sulfurtransferase activity"/>
    <property type="evidence" value="ECO:0007669"/>
    <property type="project" value="TreeGrafter"/>
</dbReference>
<evidence type="ECO:0000256" key="1">
    <source>
        <dbReference type="ARBA" id="ARBA00009919"/>
    </source>
</evidence>
<dbReference type="GO" id="GO:0008641">
    <property type="term" value="F:ubiquitin-like modifier activating enzyme activity"/>
    <property type="evidence" value="ECO:0007669"/>
    <property type="project" value="InterPro"/>
</dbReference>
<name>A0A419S5C7_9SPHI</name>
<dbReference type="SMART" id="SM00450">
    <property type="entry name" value="RHOD"/>
    <property type="match status" value="1"/>
</dbReference>
<organism evidence="14 15">
    <name type="scientific">Pelobium manganitolerans</name>
    <dbReference type="NCBI Taxonomy" id="1842495"/>
    <lineage>
        <taxon>Bacteria</taxon>
        <taxon>Pseudomonadati</taxon>
        <taxon>Bacteroidota</taxon>
        <taxon>Sphingobacteriia</taxon>
        <taxon>Sphingobacteriales</taxon>
        <taxon>Sphingobacteriaceae</taxon>
        <taxon>Pelobium</taxon>
    </lineage>
</organism>
<dbReference type="PANTHER" id="PTHR10953">
    <property type="entry name" value="UBIQUITIN-ACTIVATING ENZYME E1"/>
    <property type="match status" value="1"/>
</dbReference>
<dbReference type="Gene3D" id="3.40.50.720">
    <property type="entry name" value="NAD(P)-binding Rossmann-like Domain"/>
    <property type="match status" value="1"/>
</dbReference>
<keyword evidence="2" id="KW-0808">Transferase</keyword>
<evidence type="ECO:0000256" key="9">
    <source>
        <dbReference type="ARBA" id="ARBA00073635"/>
    </source>
</evidence>
<reference evidence="14 15" key="1">
    <citation type="submission" date="2016-07" db="EMBL/GenBank/DDBJ databases">
        <title>Genome of Pelobium manganitolerans.</title>
        <authorList>
            <person name="Wu S."/>
            <person name="Wang G."/>
        </authorList>
    </citation>
    <scope>NUCLEOTIDE SEQUENCE [LARGE SCALE GENOMIC DNA]</scope>
    <source>
        <strain evidence="14 15">YS-25</strain>
    </source>
</reference>
<dbReference type="GO" id="GO:0005524">
    <property type="term" value="F:ATP binding"/>
    <property type="evidence" value="ECO:0007669"/>
    <property type="project" value="UniProtKB-KW"/>
</dbReference>
<dbReference type="InterPro" id="IPR001763">
    <property type="entry name" value="Rhodanese-like_dom"/>
</dbReference>
<dbReference type="FunFam" id="3.40.50.720:FF:000033">
    <property type="entry name" value="Adenylyltransferase and sulfurtransferase MOCS3"/>
    <property type="match status" value="1"/>
</dbReference>
<comment type="caution">
    <text evidence="14">The sequence shown here is derived from an EMBL/GenBank/DDBJ whole genome shotgun (WGS) entry which is preliminary data.</text>
</comment>
<evidence type="ECO:0000313" key="15">
    <source>
        <dbReference type="Proteomes" id="UP000283433"/>
    </source>
</evidence>
<evidence type="ECO:0000256" key="12">
    <source>
        <dbReference type="ARBA" id="ARBA00078531"/>
    </source>
</evidence>
<dbReference type="AlphaFoldDB" id="A0A419S5C7"/>
<dbReference type="SUPFAM" id="SSF69572">
    <property type="entry name" value="Activating enzymes of the ubiquitin-like proteins"/>
    <property type="match status" value="1"/>
</dbReference>